<reference evidence="1" key="1">
    <citation type="submission" date="2021-06" db="EMBL/GenBank/DDBJ databases">
        <authorList>
            <person name="Kallberg Y."/>
            <person name="Tangrot J."/>
            <person name="Rosling A."/>
        </authorList>
    </citation>
    <scope>NUCLEOTIDE SEQUENCE</scope>
    <source>
        <strain evidence="1">MT106</strain>
    </source>
</reference>
<dbReference type="AlphaFoldDB" id="A0A9N9G0D8"/>
<proteinExistence type="predicted"/>
<organism evidence="1 2">
    <name type="scientific">Ambispora gerdemannii</name>
    <dbReference type="NCBI Taxonomy" id="144530"/>
    <lineage>
        <taxon>Eukaryota</taxon>
        <taxon>Fungi</taxon>
        <taxon>Fungi incertae sedis</taxon>
        <taxon>Mucoromycota</taxon>
        <taxon>Glomeromycotina</taxon>
        <taxon>Glomeromycetes</taxon>
        <taxon>Archaeosporales</taxon>
        <taxon>Ambisporaceae</taxon>
        <taxon>Ambispora</taxon>
    </lineage>
</organism>
<comment type="caution">
    <text evidence="1">The sequence shown here is derived from an EMBL/GenBank/DDBJ whole genome shotgun (WGS) entry which is preliminary data.</text>
</comment>
<sequence length="77" mass="8542">TLALIGSSSLSAPKKNRNSLPPLKSINFIESMRSMMYSLGTAPGEKVDEEWEPFSTLYYNLLLPLRESANINIGIPQ</sequence>
<protein>
    <submittedName>
        <fullName evidence="1">13019_t:CDS:1</fullName>
    </submittedName>
</protein>
<feature type="non-terminal residue" evidence="1">
    <location>
        <position position="1"/>
    </location>
</feature>
<dbReference type="EMBL" id="CAJVPL010001386">
    <property type="protein sequence ID" value="CAG8568555.1"/>
    <property type="molecule type" value="Genomic_DNA"/>
</dbReference>
<evidence type="ECO:0000313" key="1">
    <source>
        <dbReference type="EMBL" id="CAG8568555.1"/>
    </source>
</evidence>
<name>A0A9N9G0D8_9GLOM</name>
<keyword evidence="2" id="KW-1185">Reference proteome</keyword>
<accession>A0A9N9G0D8</accession>
<dbReference type="Proteomes" id="UP000789831">
    <property type="component" value="Unassembled WGS sequence"/>
</dbReference>
<gene>
    <name evidence="1" type="ORF">AGERDE_LOCUS7519</name>
</gene>
<evidence type="ECO:0000313" key="2">
    <source>
        <dbReference type="Proteomes" id="UP000789831"/>
    </source>
</evidence>